<dbReference type="AlphaFoldDB" id="A0AAU9BR98"/>
<dbReference type="EMBL" id="AP024714">
    <property type="protein sequence ID" value="BCX81026.1"/>
    <property type="molecule type" value="Genomic_DNA"/>
</dbReference>
<keyword evidence="1" id="KW-0732">Signal</keyword>
<dbReference type="PIRSF" id="PIRSF004649">
    <property type="entry name" value="MlaC"/>
    <property type="match status" value="1"/>
</dbReference>
<name>A0AAU9BR98_9GAMM</name>
<gene>
    <name evidence="2" type="ORF">MIT9_P0604</name>
</gene>
<dbReference type="Gene3D" id="3.10.450.710">
    <property type="entry name" value="Tgt2/MlaC"/>
    <property type="match status" value="1"/>
</dbReference>
<keyword evidence="3" id="KW-1185">Reference proteome</keyword>
<feature type="signal peptide" evidence="1">
    <location>
        <begin position="1"/>
        <end position="29"/>
    </location>
</feature>
<dbReference type="PANTHER" id="PTHR36573:SF1">
    <property type="entry name" value="INTERMEMBRANE PHOSPHOLIPID TRANSPORT SYSTEM BINDING PROTEIN MLAC"/>
    <property type="match status" value="1"/>
</dbReference>
<dbReference type="InterPro" id="IPR042245">
    <property type="entry name" value="Tgt2/MlaC_sf"/>
</dbReference>
<dbReference type="PANTHER" id="PTHR36573">
    <property type="entry name" value="INTERMEMBRANE PHOSPHOLIPID TRANSPORT SYSTEM BINDING PROTEIN MLAC"/>
    <property type="match status" value="1"/>
</dbReference>
<evidence type="ECO:0000313" key="2">
    <source>
        <dbReference type="EMBL" id="BCX81026.1"/>
    </source>
</evidence>
<dbReference type="Proteomes" id="UP001321825">
    <property type="component" value="Chromosome"/>
</dbReference>
<dbReference type="KEGG" id="mcau:MIT9_P0604"/>
<sequence length="227" mass="26203">MQKLTITKTWLAWLLTLAGLMVMAGPIQAADDLLPPQQLIKEVSDQIQRELRQIDYKVDFKKAVEIVDKYIEPHVDFDRFAALVLGKYWRTATPAQRERFKREFKTMLIRTYATAYGEYADWEIRFKPIRDWSPKKKKVVVQTEFVQPGKQPAQVAFRMIRKGDEWKAYDVVIEGVDLVKNYRTTFTQEIAQTGSLDALIERLAQRNREALEKGPEASALVQPVAGA</sequence>
<accession>A0AAU9BR98</accession>
<organism evidence="2 3">
    <name type="scientific">Methylomarinovum caldicuralii</name>
    <dbReference type="NCBI Taxonomy" id="438856"/>
    <lineage>
        <taxon>Bacteria</taxon>
        <taxon>Pseudomonadati</taxon>
        <taxon>Pseudomonadota</taxon>
        <taxon>Gammaproteobacteria</taxon>
        <taxon>Methylococcales</taxon>
        <taxon>Methylothermaceae</taxon>
        <taxon>Methylomarinovum</taxon>
    </lineage>
</organism>
<evidence type="ECO:0000256" key="1">
    <source>
        <dbReference type="SAM" id="SignalP"/>
    </source>
</evidence>
<feature type="chain" id="PRO_5043583219" evidence="1">
    <location>
        <begin position="30"/>
        <end position="227"/>
    </location>
</feature>
<dbReference type="Pfam" id="PF05494">
    <property type="entry name" value="MlaC"/>
    <property type="match status" value="1"/>
</dbReference>
<proteinExistence type="predicted"/>
<dbReference type="RefSeq" id="WP_317705968.1">
    <property type="nucleotide sequence ID" value="NZ_AP024714.1"/>
</dbReference>
<dbReference type="InterPro" id="IPR008869">
    <property type="entry name" value="MlaC/ttg2D"/>
</dbReference>
<evidence type="ECO:0000313" key="3">
    <source>
        <dbReference type="Proteomes" id="UP001321825"/>
    </source>
</evidence>
<reference evidence="3" key="1">
    <citation type="journal article" date="2024" name="Int. J. Syst. Evol. Microbiol.">
        <title>Methylomarinovum tepidoasis sp. nov., a moderately thermophilic methanotroph of the family Methylothermaceae isolated from a deep-sea hydrothermal field.</title>
        <authorList>
            <person name="Hirayama H."/>
            <person name="Takaki Y."/>
            <person name="Abe M."/>
            <person name="Miyazaki M."/>
            <person name="Uematsu K."/>
            <person name="Matsui Y."/>
            <person name="Takai K."/>
        </authorList>
    </citation>
    <scope>NUCLEOTIDE SEQUENCE [LARGE SCALE GENOMIC DNA]</scope>
    <source>
        <strain evidence="3">IT-9</strain>
    </source>
</reference>
<protein>
    <submittedName>
        <fullName evidence="2">Phospholipid transport system substrate-binding protein</fullName>
    </submittedName>
</protein>